<dbReference type="InterPro" id="IPR001683">
    <property type="entry name" value="PX_dom"/>
</dbReference>
<organism evidence="9">
    <name type="scientific">Culicoides sonorensis</name>
    <name type="common">Biting midge</name>
    <dbReference type="NCBI Taxonomy" id="179676"/>
    <lineage>
        <taxon>Eukaryota</taxon>
        <taxon>Metazoa</taxon>
        <taxon>Ecdysozoa</taxon>
        <taxon>Arthropoda</taxon>
        <taxon>Hexapoda</taxon>
        <taxon>Insecta</taxon>
        <taxon>Pterygota</taxon>
        <taxon>Neoptera</taxon>
        <taxon>Endopterygota</taxon>
        <taxon>Diptera</taxon>
        <taxon>Nematocera</taxon>
        <taxon>Chironomoidea</taxon>
        <taxon>Ceratopogonidae</taxon>
        <taxon>Ceratopogoninae</taxon>
        <taxon>Culicoides</taxon>
        <taxon>Monoculicoides</taxon>
    </lineage>
</organism>
<evidence type="ECO:0000256" key="2">
    <source>
        <dbReference type="ARBA" id="ARBA00022448"/>
    </source>
</evidence>
<keyword evidence="4" id="KW-0653">Protein transport</keyword>
<sequence length="357" mass="40934">MKNFAPTYLQLLVITTNIEVGNYNIVEMYCMNVHAAIAKSHHHDDESTEGSTQEAMETEVKSENGVEVTTPVEEKIQEEKEDQIWRRTERRSFAEGAYIARFEVLSARILPQSEGSNSKKFVLYMIQVRMECNEAELKNENVAAIERRYTELLNLFELLKKDHANLLNEITFPKKKLIGNFSPSLIEERSKAFETFLDYIVTVPALRDSEYFLEFLQGDELKKACALLDERRNEQAVTILENCFKILNKIYLDKSKPVLLLLCRLVAACTSSPIVLASAEQWASLALRRFEHVSDVETLVLYIPLLQTCVSLYNQKGKDSKILEERLEEMGKRGIKIKGTLSLQQTIHTMDPRSETA</sequence>
<accession>A0A336M4Q0</accession>
<dbReference type="PROSITE" id="PS50195">
    <property type="entry name" value="PX"/>
    <property type="match status" value="1"/>
</dbReference>
<feature type="domain" description="PX" evidence="8">
    <location>
        <begin position="102"/>
        <end position="223"/>
    </location>
</feature>
<evidence type="ECO:0000256" key="7">
    <source>
        <dbReference type="SAM" id="MobiDB-lite"/>
    </source>
</evidence>
<comment type="subcellular location">
    <subcellularLocation>
        <location evidence="1">Early endosome membrane</location>
        <topology evidence="1">Peripheral membrane protein</topology>
        <orientation evidence="1">Cytoplasmic side</orientation>
    </subcellularLocation>
</comment>
<feature type="region of interest" description="Disordered" evidence="7">
    <location>
        <begin position="41"/>
        <end position="70"/>
    </location>
</feature>
<evidence type="ECO:0000256" key="1">
    <source>
        <dbReference type="ARBA" id="ARBA00004469"/>
    </source>
</evidence>
<evidence type="ECO:0000256" key="3">
    <source>
        <dbReference type="ARBA" id="ARBA00022753"/>
    </source>
</evidence>
<proteinExistence type="predicted"/>
<dbReference type="EMBL" id="UFQT01000439">
    <property type="protein sequence ID" value="SSX24331.1"/>
    <property type="molecule type" value="Genomic_DNA"/>
</dbReference>
<dbReference type="VEuPathDB" id="VectorBase:CSON010671"/>
<gene>
    <name evidence="9" type="primary">CSON010671</name>
</gene>
<evidence type="ECO:0000313" key="9">
    <source>
        <dbReference type="EMBL" id="SSX24331.1"/>
    </source>
</evidence>
<evidence type="ECO:0000256" key="4">
    <source>
        <dbReference type="ARBA" id="ARBA00022927"/>
    </source>
</evidence>
<dbReference type="GO" id="GO:0015031">
    <property type="term" value="P:protein transport"/>
    <property type="evidence" value="ECO:0007669"/>
    <property type="project" value="UniProtKB-KW"/>
</dbReference>
<name>A0A336M4Q0_CULSO</name>
<keyword evidence="3" id="KW-0967">Endosome</keyword>
<dbReference type="PANTHER" id="PTHR20939">
    <property type="entry name" value="SORTING NEXIN 20, 21"/>
    <property type="match status" value="1"/>
</dbReference>
<dbReference type="GO" id="GO:0031901">
    <property type="term" value="C:early endosome membrane"/>
    <property type="evidence" value="ECO:0007669"/>
    <property type="project" value="UniProtKB-SubCell"/>
</dbReference>
<dbReference type="OMA" id="ISCQVRK"/>
<keyword evidence="6" id="KW-0472">Membrane</keyword>
<evidence type="ECO:0000256" key="5">
    <source>
        <dbReference type="ARBA" id="ARBA00023121"/>
    </source>
</evidence>
<keyword evidence="5" id="KW-0446">Lipid-binding</keyword>
<dbReference type="GO" id="GO:1901981">
    <property type="term" value="F:phosphatidylinositol phosphate binding"/>
    <property type="evidence" value="ECO:0007669"/>
    <property type="project" value="TreeGrafter"/>
</dbReference>
<evidence type="ECO:0000259" key="8">
    <source>
        <dbReference type="PROSITE" id="PS50195"/>
    </source>
</evidence>
<dbReference type="SMART" id="SM00312">
    <property type="entry name" value="PX"/>
    <property type="match status" value="1"/>
</dbReference>
<protein>
    <submittedName>
        <fullName evidence="9">CSON010671 protein</fullName>
    </submittedName>
</protein>
<dbReference type="AlphaFoldDB" id="A0A336M4Q0"/>
<dbReference type="SUPFAM" id="SSF64268">
    <property type="entry name" value="PX domain"/>
    <property type="match status" value="1"/>
</dbReference>
<keyword evidence="2" id="KW-0813">Transport</keyword>
<dbReference type="Gene3D" id="3.30.1520.10">
    <property type="entry name" value="Phox-like domain"/>
    <property type="match status" value="1"/>
</dbReference>
<dbReference type="InterPro" id="IPR036871">
    <property type="entry name" value="PX_dom_sf"/>
</dbReference>
<dbReference type="PANTHER" id="PTHR20939:SF11">
    <property type="entry name" value="LD12265P"/>
    <property type="match status" value="1"/>
</dbReference>
<dbReference type="InterPro" id="IPR039937">
    <property type="entry name" value="SNX20/SNX21"/>
</dbReference>
<reference evidence="9" key="1">
    <citation type="submission" date="2018-07" db="EMBL/GenBank/DDBJ databases">
        <authorList>
            <person name="Quirk P.G."/>
            <person name="Krulwich T.A."/>
        </authorList>
    </citation>
    <scope>NUCLEOTIDE SEQUENCE</scope>
</reference>
<evidence type="ECO:0000256" key="6">
    <source>
        <dbReference type="ARBA" id="ARBA00023136"/>
    </source>
</evidence>
<dbReference type="Pfam" id="PF00787">
    <property type="entry name" value="PX"/>
    <property type="match status" value="1"/>
</dbReference>